<accession>A0A497YX50</accession>
<keyword evidence="4" id="KW-1185">Reference proteome</keyword>
<evidence type="ECO:0000313" key="4">
    <source>
        <dbReference type="Proteomes" id="UP001242342"/>
    </source>
</evidence>
<dbReference type="Pfam" id="PF05635">
    <property type="entry name" value="23S_rRNA_IVP"/>
    <property type="match status" value="1"/>
</dbReference>
<dbReference type="Proteomes" id="UP000222163">
    <property type="component" value="Unassembled WGS sequence"/>
</dbReference>
<reference evidence="2 3" key="1">
    <citation type="journal article" date="2016" name="Nat. Commun.">
        <title>Microbial interactions lead to rapid micro-scale successions on model marine particles.</title>
        <authorList>
            <person name="Datta M.S."/>
            <person name="Sliwerska E."/>
            <person name="Gore J."/>
            <person name="Polz M.F."/>
            <person name="Cordero O.X."/>
        </authorList>
    </citation>
    <scope>NUCLEOTIDE SEQUENCE [LARGE SCALE GENOMIC DNA]</scope>
    <source>
        <strain evidence="2 3">4G03</strain>
    </source>
</reference>
<dbReference type="PANTHER" id="PTHR38471">
    <property type="entry name" value="FOUR HELIX BUNDLE PROTEIN"/>
    <property type="match status" value="1"/>
</dbReference>
<gene>
    <name evidence="2" type="ORF">CSC81_12485</name>
    <name evidence="1" type="ORF">Q8W23_10210</name>
</gene>
<dbReference type="EMBL" id="JAUYVU010000007">
    <property type="protein sequence ID" value="MDP2541845.1"/>
    <property type="molecule type" value="Genomic_DNA"/>
</dbReference>
<dbReference type="PANTHER" id="PTHR38471:SF2">
    <property type="entry name" value="FOUR HELIX BUNDLE PROTEIN"/>
    <property type="match status" value="1"/>
</dbReference>
<dbReference type="AlphaFoldDB" id="A0A2G1BRT0"/>
<evidence type="ECO:0000313" key="3">
    <source>
        <dbReference type="Proteomes" id="UP000222163"/>
    </source>
</evidence>
<dbReference type="Proteomes" id="UP001242342">
    <property type="component" value="Unassembled WGS sequence"/>
</dbReference>
<organism evidence="2 3">
    <name type="scientific">Tenacibaculum discolor</name>
    <dbReference type="NCBI Taxonomy" id="361581"/>
    <lineage>
        <taxon>Bacteria</taxon>
        <taxon>Pseudomonadati</taxon>
        <taxon>Bacteroidota</taxon>
        <taxon>Flavobacteriia</taxon>
        <taxon>Flavobacteriales</taxon>
        <taxon>Flavobacteriaceae</taxon>
        <taxon>Tenacibaculum</taxon>
    </lineage>
</organism>
<dbReference type="RefSeq" id="WP_099216083.1">
    <property type="nucleotide sequence ID" value="NZ_JAUYVU010000007.1"/>
</dbReference>
<protein>
    <submittedName>
        <fullName evidence="2">Four helix bundle protein</fullName>
    </submittedName>
</protein>
<dbReference type="InterPro" id="IPR036583">
    <property type="entry name" value="23S_rRNA_IVS_sf"/>
</dbReference>
<sequence length="120" mass="13786">MKIYSFEKLEVWKESISLTKNIYSLTDSFPANENFGLTSQLRRATISIASNLAEGTARKSNKDKAHFITISYSSAMEVLNQLIISKELNYVSEKDYILVRKKLEKITNMLNALRKYQLNA</sequence>
<dbReference type="InterPro" id="IPR012657">
    <property type="entry name" value="23S_rRNA-intervening_sequence"/>
</dbReference>
<evidence type="ECO:0000313" key="2">
    <source>
        <dbReference type="EMBL" id="PHN96771.1"/>
    </source>
</evidence>
<name>A0A2G1BRT0_9FLAO</name>
<evidence type="ECO:0000313" key="1">
    <source>
        <dbReference type="EMBL" id="MDP2541845.1"/>
    </source>
</evidence>
<reference evidence="1 4" key="3">
    <citation type="submission" date="2023-07" db="EMBL/GenBank/DDBJ databases">
        <title>Genome content predicts the carbon catabolic preferences of heterotrophic bacteria.</title>
        <authorList>
            <person name="Gralka M."/>
        </authorList>
    </citation>
    <scope>NUCLEOTIDE SEQUENCE [LARGE SCALE GENOMIC DNA]</scope>
    <source>
        <strain evidence="1 4">4G03</strain>
    </source>
</reference>
<proteinExistence type="predicted"/>
<dbReference type="Gene3D" id="1.20.1440.60">
    <property type="entry name" value="23S rRNA-intervening sequence"/>
    <property type="match status" value="1"/>
</dbReference>
<comment type="caution">
    <text evidence="2">The sequence shown here is derived from an EMBL/GenBank/DDBJ whole genome shotgun (WGS) entry which is preliminary data.</text>
</comment>
<dbReference type="EMBL" id="PDUU01000012">
    <property type="protein sequence ID" value="PHN96771.1"/>
    <property type="molecule type" value="Genomic_DNA"/>
</dbReference>
<dbReference type="CDD" id="cd16377">
    <property type="entry name" value="23S_rRNA_IVP_like"/>
    <property type="match status" value="1"/>
</dbReference>
<dbReference type="SUPFAM" id="SSF158446">
    <property type="entry name" value="IVS-encoded protein-like"/>
    <property type="match status" value="1"/>
</dbReference>
<reference evidence="2" key="2">
    <citation type="submission" date="2017-10" db="EMBL/GenBank/DDBJ databases">
        <authorList>
            <person name="Enke T.N."/>
            <person name="Cordero O.X."/>
        </authorList>
    </citation>
    <scope>NUCLEOTIDE SEQUENCE</scope>
    <source>
        <strain evidence="2">4G03</strain>
    </source>
</reference>
<dbReference type="NCBIfam" id="TIGR02436">
    <property type="entry name" value="four helix bundle protein"/>
    <property type="match status" value="1"/>
</dbReference>
<accession>A0A2G1BRT0</accession>